<accession>A0AC61RQM7</accession>
<keyword evidence="2" id="KW-1185">Reference proteome</keyword>
<dbReference type="Proteomes" id="UP000304953">
    <property type="component" value="Unassembled WGS sequence"/>
</dbReference>
<protein>
    <submittedName>
        <fullName evidence="1">ABC transporter ATP-binding protein</fullName>
    </submittedName>
</protein>
<gene>
    <name evidence="1" type="ORF">E5329_21060</name>
</gene>
<name>A0AC61RQM7_9FIRM</name>
<proteinExistence type="predicted"/>
<keyword evidence="1" id="KW-0067">ATP-binding</keyword>
<evidence type="ECO:0000313" key="1">
    <source>
        <dbReference type="EMBL" id="TGY91463.1"/>
    </source>
</evidence>
<keyword evidence="1" id="KW-0547">Nucleotide-binding</keyword>
<evidence type="ECO:0000313" key="2">
    <source>
        <dbReference type="Proteomes" id="UP000304953"/>
    </source>
</evidence>
<reference evidence="1" key="1">
    <citation type="submission" date="2019-04" db="EMBL/GenBank/DDBJ databases">
        <title>Microbes associate with the intestines of laboratory mice.</title>
        <authorList>
            <person name="Navarre W."/>
            <person name="Wong E."/>
            <person name="Huang K."/>
            <person name="Tropini C."/>
            <person name="Ng K."/>
            <person name="Yu B."/>
        </authorList>
    </citation>
    <scope>NUCLEOTIDE SEQUENCE</scope>
    <source>
        <strain evidence="1">NM01_1-7b</strain>
    </source>
</reference>
<comment type="caution">
    <text evidence="1">The sequence shown here is derived from an EMBL/GenBank/DDBJ whole genome shotgun (WGS) entry which is preliminary data.</text>
</comment>
<dbReference type="EMBL" id="SRYA01000057">
    <property type="protein sequence ID" value="TGY91463.1"/>
    <property type="molecule type" value="Genomic_DNA"/>
</dbReference>
<sequence>MESKALVLTEQLSKSYKDEIVLNNVDLQVDRGKIVGFLGPSGAGKTTTIKIVTGQLKQTSGLAYVLGKDSRQLNNSIYQQIGIVTDNSGIYKKLSVYDNLYYFAKLLNVSSSRIDEVLKRTEMSEHRKKKAGILSKGQTQRLILARAILHDPKLLILDEPTSGLDPATASAIHKLLMELRQNGMGILLTTHNMEEADKLCDNILLLNEGRIVESGTSQAIRLKYNRTKKFRVLLKDNRNYLLDDCKETAGKIKRWMEEEMVETIHSCEPSLEEVFLKITGRSLNEDIVQA</sequence>
<organism evidence="1 2">
    <name type="scientific">Petralouisia muris</name>
    <dbReference type="NCBI Taxonomy" id="3032872"/>
    <lineage>
        <taxon>Bacteria</taxon>
        <taxon>Bacillati</taxon>
        <taxon>Bacillota</taxon>
        <taxon>Clostridia</taxon>
        <taxon>Lachnospirales</taxon>
        <taxon>Lachnospiraceae</taxon>
        <taxon>Petralouisia</taxon>
    </lineage>
</organism>